<dbReference type="EMBL" id="JAXUIA010000006">
    <property type="protein sequence ID" value="MEA0976565.1"/>
    <property type="molecule type" value="Genomic_DNA"/>
</dbReference>
<protein>
    <submittedName>
        <fullName evidence="1">DUF2247 family protein</fullName>
    </submittedName>
</protein>
<dbReference type="PIRSF" id="PIRSF015278">
    <property type="entry name" value="UCP015278"/>
    <property type="match status" value="1"/>
</dbReference>
<keyword evidence="2" id="KW-1185">Reference proteome</keyword>
<organism evidence="1 2">
    <name type="scientific">Lysinibacillus irui</name>
    <dbReference type="NCBI Taxonomy" id="2998077"/>
    <lineage>
        <taxon>Bacteria</taxon>
        <taxon>Bacillati</taxon>
        <taxon>Bacillota</taxon>
        <taxon>Bacilli</taxon>
        <taxon>Bacillales</taxon>
        <taxon>Bacillaceae</taxon>
        <taxon>Lysinibacillus</taxon>
    </lineage>
</organism>
<sequence length="159" mass="19182">MNLEDLKKRHIQYDWRTIFVGIQENYFNKGVISHYAVEMMESGDESEFVRVLAWGVSSEDLDKVMLEIKTNYFPQLNEESTILIEENRKLRFVYLSKIKETCKDENKLLSKIAEFYGNHNYPEDMMTFVNYMPQKLPTTHEDIMNRFEIFLKRERIRFS</sequence>
<comment type="caution">
    <text evidence="1">The sequence shown here is derived from an EMBL/GenBank/DDBJ whole genome shotgun (WGS) entry which is preliminary data.</text>
</comment>
<proteinExistence type="predicted"/>
<dbReference type="Proteomes" id="UP001289615">
    <property type="component" value="Unassembled WGS sequence"/>
</dbReference>
<dbReference type="Pfam" id="PF10004">
    <property type="entry name" value="DUF2247"/>
    <property type="match status" value="1"/>
</dbReference>
<evidence type="ECO:0000313" key="1">
    <source>
        <dbReference type="EMBL" id="MEA0976565.1"/>
    </source>
</evidence>
<gene>
    <name evidence="1" type="ORF">U6C28_09700</name>
</gene>
<reference evidence="1 2" key="1">
    <citation type="submission" date="2023-12" db="EMBL/GenBank/DDBJ databases">
        <title>Genome comparison identifies genes involved in endophytic behavior of Lysinibacillus irui and provides insights into its role as a plant-growth promoting bacterium.</title>
        <authorList>
            <person name="Hilario S."/>
            <person name="Matos I."/>
            <person name="Goncalves M.F.M."/>
            <person name="Pardo C.A."/>
            <person name="Santos M.J."/>
        </authorList>
    </citation>
    <scope>NUCLEOTIDE SEQUENCE [LARGE SCALE GENOMIC DNA]</scope>
    <source>
        <strain evidence="1 2">B3</strain>
    </source>
</reference>
<accession>A0ABU5NKM5</accession>
<dbReference type="InterPro" id="IPR016630">
    <property type="entry name" value="UCP015278"/>
</dbReference>
<dbReference type="RefSeq" id="WP_322611553.1">
    <property type="nucleotide sequence ID" value="NZ_JAXLNX010000011.1"/>
</dbReference>
<name>A0ABU5NKM5_9BACI</name>
<evidence type="ECO:0000313" key="2">
    <source>
        <dbReference type="Proteomes" id="UP001289615"/>
    </source>
</evidence>